<reference evidence="1 2" key="1">
    <citation type="journal article" date="2024" name="J Genomics">
        <title>Draft genome sequencing and assembly of Favolaschia claudopus CIRM-BRFM 2984 isolated from oak limbs.</title>
        <authorList>
            <person name="Navarro D."/>
            <person name="Drula E."/>
            <person name="Chaduli D."/>
            <person name="Cazenave R."/>
            <person name="Ahrendt S."/>
            <person name="Wang J."/>
            <person name="Lipzen A."/>
            <person name="Daum C."/>
            <person name="Barry K."/>
            <person name="Grigoriev I.V."/>
            <person name="Favel A."/>
            <person name="Rosso M.N."/>
            <person name="Martin F."/>
        </authorList>
    </citation>
    <scope>NUCLEOTIDE SEQUENCE [LARGE SCALE GENOMIC DNA]</scope>
    <source>
        <strain evidence="1 2">CIRM-BRFM 2984</strain>
    </source>
</reference>
<keyword evidence="2" id="KW-1185">Reference proteome</keyword>
<name>A0AAW0CZ52_9AGAR</name>
<sequence>MKAFILRFFAWSPFSTTMSTIDEKKLGCLAVHFPSSKPVPSSQPLLRFLGYSNFCGLHNLEVVVHNTLMRFTGECRPRTELWAKYSQLGFASDKLSGVQIPLTRTLSHLKVLWVGEFTTLLTGAASTVLAIQLLLCFTAEKNIIHASFFSTSPDSGQPLKKSGRQLFQYSSPAENIRLSVYSTVPKFALVQFPSHPLMASLPFSSSSIYLEIFCRFNEQIRVTMTRGASILTTFAPQERSVYQQHTRSGGSDTEELQVYRLEQLQAQLFDSATKKNGAQTQQLLKVNTISNCGILRKSPGSMVGPWLKRFKLRLIF</sequence>
<dbReference type="Proteomes" id="UP001362999">
    <property type="component" value="Unassembled WGS sequence"/>
</dbReference>
<evidence type="ECO:0000313" key="1">
    <source>
        <dbReference type="EMBL" id="KAK7044462.1"/>
    </source>
</evidence>
<dbReference type="AlphaFoldDB" id="A0AAW0CZ52"/>
<gene>
    <name evidence="1" type="ORF">R3P38DRAFT_3431890</name>
</gene>
<evidence type="ECO:0000313" key="2">
    <source>
        <dbReference type="Proteomes" id="UP001362999"/>
    </source>
</evidence>
<protein>
    <submittedName>
        <fullName evidence="1">Uncharacterized protein</fullName>
    </submittedName>
</protein>
<dbReference type="EMBL" id="JAWWNJ010000011">
    <property type="protein sequence ID" value="KAK7044462.1"/>
    <property type="molecule type" value="Genomic_DNA"/>
</dbReference>
<proteinExistence type="predicted"/>
<accession>A0AAW0CZ52</accession>
<organism evidence="1 2">
    <name type="scientific">Favolaschia claudopus</name>
    <dbReference type="NCBI Taxonomy" id="2862362"/>
    <lineage>
        <taxon>Eukaryota</taxon>
        <taxon>Fungi</taxon>
        <taxon>Dikarya</taxon>
        <taxon>Basidiomycota</taxon>
        <taxon>Agaricomycotina</taxon>
        <taxon>Agaricomycetes</taxon>
        <taxon>Agaricomycetidae</taxon>
        <taxon>Agaricales</taxon>
        <taxon>Marasmiineae</taxon>
        <taxon>Mycenaceae</taxon>
        <taxon>Favolaschia</taxon>
    </lineage>
</organism>
<comment type="caution">
    <text evidence="1">The sequence shown here is derived from an EMBL/GenBank/DDBJ whole genome shotgun (WGS) entry which is preliminary data.</text>
</comment>